<feature type="transmembrane region" description="Helical" evidence="9">
    <location>
        <begin position="49"/>
        <end position="70"/>
    </location>
</feature>
<keyword evidence="7 9" id="KW-1133">Transmembrane helix</keyword>
<comment type="subcellular location">
    <subcellularLocation>
        <location evidence="1">Membrane</location>
        <topology evidence="1">Multi-pass membrane protein</topology>
    </subcellularLocation>
</comment>
<comment type="similarity">
    <text evidence="2">Belongs to the oligopeptide OPT transporter family.</text>
</comment>
<dbReference type="PANTHER" id="PTHR22601">
    <property type="entry name" value="ISP4 LIKE PROTEIN"/>
    <property type="match status" value="1"/>
</dbReference>
<evidence type="ECO:0000256" key="7">
    <source>
        <dbReference type="ARBA" id="ARBA00022989"/>
    </source>
</evidence>
<sequence>MTNINHICESEADNNFTCPLARGYATNAVFWGLIGPTKLFSSGSMYRSMLWFFFIGAAVPILLWAVNLRLRSKLLSKIHMPAIFASTASIPPATAANYMAWGIIGIFFNFYLKRKYRPWWAKYNYILSAGLDAALAVGTFFIFFCLSYPGVTLNWYGNKIADTTADGQGTPLKTVAPGETFGPSNWK</sequence>
<reference evidence="10 11" key="1">
    <citation type="journal article" date="2024" name="IMA Fungus">
        <title>IMA Genome - F19 : A genome assembly and annotation guide to empower mycologists, including annotated draft genome sequences of Ceratocystis pirilliformis, Diaporthe australafricana, Fusarium ophioides, Paecilomyces lecythidis, and Sporothrix stenoceras.</title>
        <authorList>
            <person name="Aylward J."/>
            <person name="Wilson A.M."/>
            <person name="Visagie C.M."/>
            <person name="Spraker J."/>
            <person name="Barnes I."/>
            <person name="Buitendag C."/>
            <person name="Ceriani C."/>
            <person name="Del Mar Angel L."/>
            <person name="du Plessis D."/>
            <person name="Fuchs T."/>
            <person name="Gasser K."/>
            <person name="Kramer D."/>
            <person name="Li W."/>
            <person name="Munsamy K."/>
            <person name="Piso A."/>
            <person name="Price J.L."/>
            <person name="Sonnekus B."/>
            <person name="Thomas C."/>
            <person name="van der Nest A."/>
            <person name="van Dijk A."/>
            <person name="van Heerden A."/>
            <person name="van Vuuren N."/>
            <person name="Yilmaz N."/>
            <person name="Duong T.A."/>
            <person name="van der Merwe N.A."/>
            <person name="Wingfield M.J."/>
            <person name="Wingfield B.D."/>
        </authorList>
    </citation>
    <scope>NUCLEOTIDE SEQUENCE [LARGE SCALE GENOMIC DNA]</scope>
    <source>
        <strain evidence="10 11">CMW 18167</strain>
    </source>
</reference>
<evidence type="ECO:0000256" key="2">
    <source>
        <dbReference type="ARBA" id="ARBA00008807"/>
    </source>
</evidence>
<feature type="transmembrane region" description="Helical" evidence="9">
    <location>
        <begin position="124"/>
        <end position="149"/>
    </location>
</feature>
<evidence type="ECO:0000256" key="9">
    <source>
        <dbReference type="SAM" id="Phobius"/>
    </source>
</evidence>
<name>A0ABR3XPS6_9EURO</name>
<evidence type="ECO:0000256" key="5">
    <source>
        <dbReference type="ARBA" id="ARBA00022856"/>
    </source>
</evidence>
<accession>A0ABR3XPS6</accession>
<dbReference type="InterPro" id="IPR004648">
    <property type="entry name" value="Oligpept_transpt"/>
</dbReference>
<keyword evidence="4 9" id="KW-0812">Transmembrane</keyword>
<feature type="transmembrane region" description="Helical" evidence="9">
    <location>
        <begin position="90"/>
        <end position="112"/>
    </location>
</feature>
<evidence type="ECO:0000256" key="6">
    <source>
        <dbReference type="ARBA" id="ARBA00022927"/>
    </source>
</evidence>
<keyword evidence="11" id="KW-1185">Reference proteome</keyword>
<evidence type="ECO:0000256" key="8">
    <source>
        <dbReference type="ARBA" id="ARBA00023136"/>
    </source>
</evidence>
<comment type="caution">
    <text evidence="10">The sequence shown here is derived from an EMBL/GenBank/DDBJ whole genome shotgun (WGS) entry which is preliminary data.</text>
</comment>
<evidence type="ECO:0000256" key="4">
    <source>
        <dbReference type="ARBA" id="ARBA00022692"/>
    </source>
</evidence>
<keyword evidence="6" id="KW-0653">Protein transport</keyword>
<gene>
    <name evidence="10" type="ORF">Plec18167_004690</name>
</gene>
<protein>
    <recommendedName>
        <fullName evidence="12">Oligopeptide transporter</fullName>
    </recommendedName>
</protein>
<keyword evidence="5" id="KW-0571">Peptide transport</keyword>
<proteinExistence type="inferred from homology"/>
<keyword evidence="3" id="KW-0813">Transport</keyword>
<evidence type="ECO:0000256" key="3">
    <source>
        <dbReference type="ARBA" id="ARBA00022448"/>
    </source>
</evidence>
<organism evidence="10 11">
    <name type="scientific">Paecilomyces lecythidis</name>
    <dbReference type="NCBI Taxonomy" id="3004212"/>
    <lineage>
        <taxon>Eukaryota</taxon>
        <taxon>Fungi</taxon>
        <taxon>Dikarya</taxon>
        <taxon>Ascomycota</taxon>
        <taxon>Pezizomycotina</taxon>
        <taxon>Eurotiomycetes</taxon>
        <taxon>Eurotiomycetidae</taxon>
        <taxon>Eurotiales</taxon>
        <taxon>Thermoascaceae</taxon>
        <taxon>Paecilomyces</taxon>
    </lineage>
</organism>
<dbReference type="EMBL" id="JAVDPF010000013">
    <property type="protein sequence ID" value="KAL1877724.1"/>
    <property type="molecule type" value="Genomic_DNA"/>
</dbReference>
<dbReference type="Proteomes" id="UP001583193">
    <property type="component" value="Unassembled WGS sequence"/>
</dbReference>
<evidence type="ECO:0000313" key="11">
    <source>
        <dbReference type="Proteomes" id="UP001583193"/>
    </source>
</evidence>
<dbReference type="InterPro" id="IPR004813">
    <property type="entry name" value="OPT"/>
</dbReference>
<evidence type="ECO:0000313" key="10">
    <source>
        <dbReference type="EMBL" id="KAL1877724.1"/>
    </source>
</evidence>
<keyword evidence="8 9" id="KW-0472">Membrane</keyword>
<dbReference type="Pfam" id="PF03169">
    <property type="entry name" value="OPT"/>
    <property type="match status" value="1"/>
</dbReference>
<evidence type="ECO:0000256" key="1">
    <source>
        <dbReference type="ARBA" id="ARBA00004141"/>
    </source>
</evidence>
<evidence type="ECO:0008006" key="12">
    <source>
        <dbReference type="Google" id="ProtNLM"/>
    </source>
</evidence>